<dbReference type="AlphaFoldDB" id="A0AAU9IDZ4"/>
<reference evidence="1" key="1">
    <citation type="submission" date="2021-09" db="EMBL/GenBank/DDBJ databases">
        <authorList>
            <consortium name="AG Swart"/>
            <person name="Singh M."/>
            <person name="Singh A."/>
            <person name="Seah K."/>
            <person name="Emmerich C."/>
        </authorList>
    </citation>
    <scope>NUCLEOTIDE SEQUENCE</scope>
    <source>
        <strain evidence="1">ATCC30299</strain>
    </source>
</reference>
<protein>
    <submittedName>
        <fullName evidence="1">Uncharacterized protein</fullName>
    </submittedName>
</protein>
<comment type="caution">
    <text evidence="1">The sequence shown here is derived from an EMBL/GenBank/DDBJ whole genome shotgun (WGS) entry which is preliminary data.</text>
</comment>
<organism evidence="1 2">
    <name type="scientific">Blepharisma stoltei</name>
    <dbReference type="NCBI Taxonomy" id="1481888"/>
    <lineage>
        <taxon>Eukaryota</taxon>
        <taxon>Sar</taxon>
        <taxon>Alveolata</taxon>
        <taxon>Ciliophora</taxon>
        <taxon>Postciliodesmatophora</taxon>
        <taxon>Heterotrichea</taxon>
        <taxon>Heterotrichida</taxon>
        <taxon>Blepharismidae</taxon>
        <taxon>Blepharisma</taxon>
    </lineage>
</organism>
<proteinExistence type="predicted"/>
<evidence type="ECO:0000313" key="2">
    <source>
        <dbReference type="Proteomes" id="UP001162131"/>
    </source>
</evidence>
<gene>
    <name evidence="1" type="ORF">BSTOLATCC_MIC8463</name>
</gene>
<accession>A0AAU9IDZ4</accession>
<sequence length="186" mass="21722">MYGANMNINRRVPIDHLPNHDLQKKGAERAHRNAKSQRDYIRILRRNEAEYQVKQLAAGIERPEPEWEAEMRQNPEEELYYNGEDPESVYENVMMQCPTLICTGKIMHHIIENGLHQYYCTETNCQVNLVTNIYYQTEDFCSSIGESVRQHYSTGCKFMPQISFANQEMIRGVLVGCSCGYWKFAI</sequence>
<name>A0AAU9IDZ4_9CILI</name>
<dbReference type="EMBL" id="CAJZBQ010000010">
    <property type="protein sequence ID" value="CAG9313189.1"/>
    <property type="molecule type" value="Genomic_DNA"/>
</dbReference>
<keyword evidence="2" id="KW-1185">Reference proteome</keyword>
<dbReference type="Proteomes" id="UP001162131">
    <property type="component" value="Unassembled WGS sequence"/>
</dbReference>
<evidence type="ECO:0000313" key="1">
    <source>
        <dbReference type="EMBL" id="CAG9313189.1"/>
    </source>
</evidence>